<evidence type="ECO:0000313" key="4">
    <source>
        <dbReference type="EMBL" id="NUU62587.1"/>
    </source>
</evidence>
<comment type="caution">
    <text evidence="4">The sequence shown here is derived from an EMBL/GenBank/DDBJ whole genome shotgun (WGS) entry which is preliminary data.</text>
</comment>
<reference evidence="4" key="1">
    <citation type="submission" date="2020-06" db="EMBL/GenBank/DDBJ databases">
        <title>Paenibacillus sp. nov., isolated from soil.</title>
        <authorList>
            <person name="Seo Y.L."/>
        </authorList>
    </citation>
    <scope>NUCLEOTIDE SEQUENCE [LARGE SCALE GENOMIC DNA]</scope>
    <source>
        <strain evidence="4">JW14</strain>
    </source>
</reference>
<dbReference type="SUPFAM" id="SSF52540">
    <property type="entry name" value="P-loop containing nucleoside triphosphate hydrolases"/>
    <property type="match status" value="1"/>
</dbReference>
<dbReference type="Proteomes" id="UP000564806">
    <property type="component" value="Unassembled WGS sequence"/>
</dbReference>
<evidence type="ECO:0000256" key="2">
    <source>
        <dbReference type="ARBA" id="ARBA00022840"/>
    </source>
</evidence>
<sequence>MANDWLHLFPEKVRMLLKSLPLQLLSAVEEIRVREGRPLEINYSGKYHFLSADGRLTQKPEEAYRPDREDSHRLLDLISNHSLYTMEEELRKGFITIPGGHRIGLAGRTVLSGGGVEHLRDITGFNVRIAREVPGVADSVLPYLLDKGRLRVLHTLILSPPQHGKTTLLRDLARQISGGSQNRQGGSRQGLKVGIVDERSEIAGSRRGIPAFDVGPRTDILDGCPKAEGMMMMIRSLSPDVIIADEIGRPEDADAVTEALHAGITVVASAHGKEVAELARRPGLGSLLEHRMFERYVILHRSEAGLSFRVLDSQKRALLPGAPGERTGGERHA</sequence>
<dbReference type="InterPro" id="IPR045735">
    <property type="entry name" value="Spore_III_AA_AAA+_ATPase"/>
</dbReference>
<organism evidence="4 5">
    <name type="scientific">Paenibacillus agri</name>
    <dbReference type="NCBI Taxonomy" id="2744309"/>
    <lineage>
        <taxon>Bacteria</taxon>
        <taxon>Bacillati</taxon>
        <taxon>Bacillota</taxon>
        <taxon>Bacilli</taxon>
        <taxon>Bacillales</taxon>
        <taxon>Paenibacillaceae</taxon>
        <taxon>Paenibacillus</taxon>
    </lineage>
</organism>
<name>A0A850EST8_9BACL</name>
<dbReference type="RefSeq" id="WP_175373047.1">
    <property type="nucleotide sequence ID" value="NZ_JABWCS010000215.1"/>
</dbReference>
<dbReference type="InterPro" id="IPR003593">
    <property type="entry name" value="AAA+_ATPase"/>
</dbReference>
<proteinExistence type="predicted"/>
<accession>A0A850EST8</accession>
<evidence type="ECO:0000259" key="3">
    <source>
        <dbReference type="SMART" id="SM00382"/>
    </source>
</evidence>
<keyword evidence="1" id="KW-0547">Nucleotide-binding</keyword>
<dbReference type="InterPro" id="IPR027417">
    <property type="entry name" value="P-loop_NTPase"/>
</dbReference>
<dbReference type="GO" id="GO:0005524">
    <property type="term" value="F:ATP binding"/>
    <property type="evidence" value="ECO:0007669"/>
    <property type="project" value="UniProtKB-KW"/>
</dbReference>
<dbReference type="AlphaFoldDB" id="A0A850EST8"/>
<protein>
    <submittedName>
        <fullName evidence="4">Stage III sporulation protein AA</fullName>
    </submittedName>
</protein>
<dbReference type="PANTHER" id="PTHR20953:SF3">
    <property type="entry name" value="P-LOOP CONTAINING NUCLEOSIDE TRIPHOSPHATE HYDROLASES SUPERFAMILY PROTEIN"/>
    <property type="match status" value="1"/>
</dbReference>
<dbReference type="PANTHER" id="PTHR20953">
    <property type="entry name" value="KINASE-RELATED"/>
    <property type="match status" value="1"/>
</dbReference>
<dbReference type="InterPro" id="IPR014217">
    <property type="entry name" value="Spore_III_AA"/>
</dbReference>
<keyword evidence="2" id="KW-0067">ATP-binding</keyword>
<evidence type="ECO:0000256" key="1">
    <source>
        <dbReference type="ARBA" id="ARBA00022741"/>
    </source>
</evidence>
<dbReference type="Gene3D" id="3.40.50.300">
    <property type="entry name" value="P-loop containing nucleotide triphosphate hydrolases"/>
    <property type="match status" value="1"/>
</dbReference>
<feature type="domain" description="AAA+ ATPase" evidence="3">
    <location>
        <begin position="151"/>
        <end position="303"/>
    </location>
</feature>
<dbReference type="SMART" id="SM00382">
    <property type="entry name" value="AAA"/>
    <property type="match status" value="1"/>
</dbReference>
<keyword evidence="5" id="KW-1185">Reference proteome</keyword>
<gene>
    <name evidence="4" type="primary">spoIIIAA</name>
    <name evidence="4" type="ORF">HPT30_19770</name>
</gene>
<dbReference type="NCBIfam" id="TIGR02858">
    <property type="entry name" value="spore_III_AA"/>
    <property type="match status" value="1"/>
</dbReference>
<dbReference type="Pfam" id="PF19568">
    <property type="entry name" value="Spore_III_AA"/>
    <property type="match status" value="1"/>
</dbReference>
<evidence type="ECO:0000313" key="5">
    <source>
        <dbReference type="Proteomes" id="UP000564806"/>
    </source>
</evidence>
<dbReference type="EMBL" id="JABWCS010000215">
    <property type="protein sequence ID" value="NUU62587.1"/>
    <property type="molecule type" value="Genomic_DNA"/>
</dbReference>